<accession>A0A6M3LDL3</accession>
<gene>
    <name evidence="1" type="ORF">MM415B03414_0010</name>
</gene>
<proteinExistence type="predicted"/>
<evidence type="ECO:0000313" key="1">
    <source>
        <dbReference type="EMBL" id="QJA91255.1"/>
    </source>
</evidence>
<sequence>MRLSEAYRGYRDSTLPGLQGLSETARASEFAVFLQRGLKTDMLNAYQEFIGPVERLLKRVSSTGAFETWPKIGALDTIDERLASGEFVHVGFNSEDVSLVNIEYGGMLSIDRYLIDTDQTNKIKAQATKMGESAARKKDTTTYGLFNNGAATATYDAVFLFAAAAAEHPCVTGGAADAANVNSLALGGLSEANWETVLTTVNGWKGIYGEFLQPKVTDCVTGNTSWFTAQRLFGDPVRMPAAATTYGHAKNIFNGTAGVVHHPRLTAASWYAKTSIDGFLLQVLTALEMTQEADNAGLSFQTRTYNWRVYEAYKIGAIEWRNYCKGN</sequence>
<protein>
    <submittedName>
        <fullName evidence="1">Putative capsid protein</fullName>
    </submittedName>
</protein>
<dbReference type="EMBL" id="MT142973">
    <property type="protein sequence ID" value="QJA91255.1"/>
    <property type="molecule type" value="Genomic_DNA"/>
</dbReference>
<name>A0A6M3LDL3_9ZZZZ</name>
<dbReference type="Pfam" id="PF25209">
    <property type="entry name" value="Phage_capsid_4"/>
    <property type="match status" value="1"/>
</dbReference>
<reference evidence="1" key="1">
    <citation type="submission" date="2020-03" db="EMBL/GenBank/DDBJ databases">
        <title>The deep terrestrial virosphere.</title>
        <authorList>
            <person name="Holmfeldt K."/>
            <person name="Nilsson E."/>
            <person name="Simone D."/>
            <person name="Lopez-Fernandez M."/>
            <person name="Wu X."/>
            <person name="de Brujin I."/>
            <person name="Lundin D."/>
            <person name="Andersson A."/>
            <person name="Bertilsson S."/>
            <person name="Dopson M."/>
        </authorList>
    </citation>
    <scope>NUCLEOTIDE SEQUENCE</scope>
    <source>
        <strain evidence="1">MM415B03414</strain>
    </source>
</reference>
<organism evidence="1">
    <name type="scientific">viral metagenome</name>
    <dbReference type="NCBI Taxonomy" id="1070528"/>
    <lineage>
        <taxon>unclassified sequences</taxon>
        <taxon>metagenomes</taxon>
        <taxon>organismal metagenomes</taxon>
    </lineage>
</organism>
<dbReference type="AlphaFoldDB" id="A0A6M3LDL3"/>